<dbReference type="EMBL" id="JBHSFH010000005">
    <property type="protein sequence ID" value="MFC4494299.1"/>
    <property type="molecule type" value="Genomic_DNA"/>
</dbReference>
<accession>A0ABV9A3X7</accession>
<evidence type="ECO:0000256" key="1">
    <source>
        <dbReference type="SAM" id="MobiDB-lite"/>
    </source>
</evidence>
<reference evidence="3" key="1">
    <citation type="journal article" date="2019" name="Int. J. Syst. Evol. Microbiol.">
        <title>The Global Catalogue of Microorganisms (GCM) 10K type strain sequencing project: providing services to taxonomists for standard genome sequencing and annotation.</title>
        <authorList>
            <consortium name="The Broad Institute Genomics Platform"/>
            <consortium name="The Broad Institute Genome Sequencing Center for Infectious Disease"/>
            <person name="Wu L."/>
            <person name="Ma J."/>
        </authorList>
    </citation>
    <scope>NUCLEOTIDE SEQUENCE [LARGE SCALE GENOMIC DNA]</scope>
    <source>
        <strain evidence="3">CGMCC 4.7357</strain>
    </source>
</reference>
<feature type="region of interest" description="Disordered" evidence="1">
    <location>
        <begin position="1"/>
        <end position="29"/>
    </location>
</feature>
<evidence type="ECO:0000313" key="2">
    <source>
        <dbReference type="EMBL" id="MFC4494299.1"/>
    </source>
</evidence>
<name>A0ABV9A3X7_9ACTN</name>
<feature type="region of interest" description="Disordered" evidence="1">
    <location>
        <begin position="120"/>
        <end position="144"/>
    </location>
</feature>
<dbReference type="RefSeq" id="WP_386445094.1">
    <property type="nucleotide sequence ID" value="NZ_JBHSFH010000005.1"/>
</dbReference>
<organism evidence="2 3">
    <name type="scientific">Streptomyces ovatisporus</name>
    <dbReference type="NCBI Taxonomy" id="1128682"/>
    <lineage>
        <taxon>Bacteria</taxon>
        <taxon>Bacillati</taxon>
        <taxon>Actinomycetota</taxon>
        <taxon>Actinomycetes</taxon>
        <taxon>Kitasatosporales</taxon>
        <taxon>Streptomycetaceae</taxon>
        <taxon>Streptomyces</taxon>
    </lineage>
</organism>
<dbReference type="Proteomes" id="UP001595997">
    <property type="component" value="Unassembled WGS sequence"/>
</dbReference>
<evidence type="ECO:0000313" key="3">
    <source>
        <dbReference type="Proteomes" id="UP001595997"/>
    </source>
</evidence>
<comment type="caution">
    <text evidence="2">The sequence shown here is derived from an EMBL/GenBank/DDBJ whole genome shotgun (WGS) entry which is preliminary data.</text>
</comment>
<keyword evidence="3" id="KW-1185">Reference proteome</keyword>
<sequence length="255" mass="26209">MTAGRTEAGTLPRPACPGEQADAPHGRGPHPLLRLLLAAADGHFPPADGGVTLLGPLPRGLECSVAFTGHAVIATALPAGVIRRMNPDGHGASLAPDLLRALAGPEGVIDVVDVTLAAHGTGSTGTGSGSSPPAPGLPERTDLHDHPRVRYARELRCRVRTFGDERGLVTLSDGLAGRREVSIELAEPDEGARGLGRTLLRDVLAQVPAGEPVFAAVSPGNARSLRSFLAAGFTPLGSEVIIRPGRRAGEEPAHT</sequence>
<gene>
    <name evidence="2" type="ORF">ACFPA8_09150</name>
</gene>
<proteinExistence type="predicted"/>
<protein>
    <recommendedName>
        <fullName evidence="4">N-acetyltransferase domain-containing protein</fullName>
    </recommendedName>
</protein>
<evidence type="ECO:0008006" key="4">
    <source>
        <dbReference type="Google" id="ProtNLM"/>
    </source>
</evidence>
<dbReference type="Gene3D" id="3.40.630.30">
    <property type="match status" value="1"/>
</dbReference>